<evidence type="ECO:0000256" key="1">
    <source>
        <dbReference type="SAM" id="MobiDB-lite"/>
    </source>
</evidence>
<dbReference type="GO" id="GO:0003676">
    <property type="term" value="F:nucleic acid binding"/>
    <property type="evidence" value="ECO:0007669"/>
    <property type="project" value="InterPro"/>
</dbReference>
<dbReference type="GO" id="GO:0015074">
    <property type="term" value="P:DNA integration"/>
    <property type="evidence" value="ECO:0007669"/>
    <property type="project" value="InterPro"/>
</dbReference>
<proteinExistence type="predicted"/>
<dbReference type="SUPFAM" id="SSF56672">
    <property type="entry name" value="DNA/RNA polymerases"/>
    <property type="match status" value="1"/>
</dbReference>
<comment type="caution">
    <text evidence="3">The sequence shown here is derived from an EMBL/GenBank/DDBJ whole genome shotgun (WGS) entry which is preliminary data.</text>
</comment>
<dbReference type="InterPro" id="IPR043502">
    <property type="entry name" value="DNA/RNA_pol_sf"/>
</dbReference>
<dbReference type="Gene3D" id="3.30.420.10">
    <property type="entry name" value="Ribonuclease H-like superfamily/Ribonuclease H"/>
    <property type="match status" value="1"/>
</dbReference>
<organism evidence="3 4">
    <name type="scientific">Cylindrotheca closterium</name>
    <dbReference type="NCBI Taxonomy" id="2856"/>
    <lineage>
        <taxon>Eukaryota</taxon>
        <taxon>Sar</taxon>
        <taxon>Stramenopiles</taxon>
        <taxon>Ochrophyta</taxon>
        <taxon>Bacillariophyta</taxon>
        <taxon>Bacillariophyceae</taxon>
        <taxon>Bacillariophycidae</taxon>
        <taxon>Bacillariales</taxon>
        <taxon>Bacillariaceae</taxon>
        <taxon>Cylindrotheca</taxon>
    </lineage>
</organism>
<dbReference type="InterPro" id="IPR001584">
    <property type="entry name" value="Integrase_cat-core"/>
</dbReference>
<name>A0AAD2FLC6_9STRA</name>
<dbReference type="InterPro" id="IPR013103">
    <property type="entry name" value="RVT_2"/>
</dbReference>
<sequence>MSGLCHLHYVPESQGLTLDIWSAYKSVAETTLCEWACILQLGLYAAVIWYLYSSLKYRNDSVLFRGLDDEYIQPDQHLKRKCQSWKQSIPRWGLRPSGVLYALVAPPSMPRVGCRPSGVLFAHGEAYVNVHQPRRMYVELPSVEKPRRKITVELPSAYPWWCGIRRYRYPRQYHLRLRIARVKGDPRKILRRQRKEGVREQKQERKRQERRRKEDYESRRPERRRKGAAQGRKKTRFRLLKKLVRAKSPKEQDVLQRELKSLKEEDFWGDYDVKQPSHWESPSDEELLEDYERTKNRYLHHSYLQYESQYGVVLDELLADFRPNTKHHAMKDVLSSTFLQPVSSLPRVTQALIAADDLVSDVSCADRLRSVYINVDSKGELPIVIDTGASFSLTPNLEDFVTKPIACGTKSLNGLSSITPVLGIGEVEWKIRDMHGTIKSIRVSAYYVPDTNIRLLSPQSYFQEHGKGEVCFDSFQVKMTLPDGDTLFFPYQAGNNLPMMLTANRLVDEAAHIITDEEEEFLPEDMSVFLNVAHENNANLTKAEKKLLLWHAKTGHANMNWLLKLCKWTKTEGHPVMGPLPAKKDEFKSCKSPKCAVCQLAKQRRRSPRSDAAQQQPGSKTGKQRKEKEMMVDNLKPGDKVSIDQYLSAVPGRLAHTFGEEKTSKQYVGGTLFVDHATGFVHAKHQTSTGTRETVKSKHSFESEVGEYGHKVKSYRADNHPFSSKGFLDDIESHKQTIDYSAVGAKHQNGVAERAIQTITTWARAMLLHQMLHWPDEADHKLWPFAMDHAVYLWNHLPREDTKQAPIELMGGAKIDHHQWFKRLHVWGSPVYVLDPRLQDGKKIPKWDVRARRGMYVGVSPTHSSLVSRVLNLQTGYVSPQYHVVIDDLFTTVPNADQGGLFDVAEFDATTWQSLVETGYEKHLDEEGLASGSRHDRRKRPTLANEWLNPVEKRARKSRRAAREARLRQRIAEERRHRAARNRHVTFEVPEGGNIDAEDKPASAPPNPPSHDDLNDDDSDGEPAIHSDDEQSVVEGHEAEDEDPGEESESEGAAAPSLPTSRVRKKNPKYFGDDFANVAELGKKKIRHSALDRQFFANLKWAEAINTIKGDNFGRMWRAACEPYHDHDTGLQDDLHPMILAAKANSEDNPNWNEAMNGPLRQGYWKAAEDEIEALKKKESWDVVDRTEGMNVLPSTWAFKCKRYPDGSVRKLKARFCVRGDRQIQDVDFHETWAPVVNWNTVRLMLILSQVLGLSTKQVDYTTAFLHAPIEEEVYVAMPRGFSEPNKVLKLKRCLYGLKQSPRNFFQFLQSNLEDIGFEPQTEVDPCLFISKNCICLVYVDDTLFFSPEQKYIDEAIAKLREKGMELEEEASVAGFLGVHIERNEETGAITLTQKGLIKRIVDALGVQKTSPTPAHVDPLAIDAEGDLPDGLYNYASVVGMLLYLSGHSRPDICFAVSQVARFIHGNRRSHEVAIERIGQYLKGTMDIGLILTPREDFDIDCYVDADFAGLWNVEEHTNPESVRSRAGYAICICGCPIIWKSQLMRPIAASTMEAEYNALALSMRDVLPLQELFKTIGHAVGIGKEFCTQFSTTIHEDNQGAQKLACMEPGHHTPRSKSFWVRSHWFRQYLKPTRTKVVYIKTNLQKADILTKGLTKDKFLRCRKLLCGW</sequence>
<dbReference type="PANTHER" id="PTHR11439">
    <property type="entry name" value="GAG-POL-RELATED RETROTRANSPOSON"/>
    <property type="match status" value="1"/>
</dbReference>
<reference evidence="3" key="1">
    <citation type="submission" date="2023-08" db="EMBL/GenBank/DDBJ databases">
        <authorList>
            <person name="Audoor S."/>
            <person name="Bilcke G."/>
        </authorList>
    </citation>
    <scope>NUCLEOTIDE SEQUENCE</scope>
</reference>
<feature type="region of interest" description="Disordered" evidence="1">
    <location>
        <begin position="601"/>
        <end position="632"/>
    </location>
</feature>
<dbReference type="InterPro" id="IPR036397">
    <property type="entry name" value="RNaseH_sf"/>
</dbReference>
<dbReference type="InterPro" id="IPR012337">
    <property type="entry name" value="RNaseH-like_sf"/>
</dbReference>
<dbReference type="PANTHER" id="PTHR11439:SF463">
    <property type="entry name" value="REVERSE TRANSCRIPTASE TY1_COPIA-TYPE DOMAIN-CONTAINING PROTEIN"/>
    <property type="match status" value="1"/>
</dbReference>
<feature type="region of interest" description="Disordered" evidence="1">
    <location>
        <begin position="973"/>
        <end position="1070"/>
    </location>
</feature>
<protein>
    <recommendedName>
        <fullName evidence="2">Integrase catalytic domain-containing protein</fullName>
    </recommendedName>
</protein>
<feature type="compositionally biased region" description="Polar residues" evidence="1">
    <location>
        <begin position="612"/>
        <end position="621"/>
    </location>
</feature>
<feature type="compositionally biased region" description="Basic and acidic residues" evidence="1">
    <location>
        <begin position="195"/>
        <end position="220"/>
    </location>
</feature>
<evidence type="ECO:0000313" key="3">
    <source>
        <dbReference type="EMBL" id="CAJ1940220.1"/>
    </source>
</evidence>
<dbReference type="Proteomes" id="UP001295423">
    <property type="component" value="Unassembled WGS sequence"/>
</dbReference>
<evidence type="ECO:0000259" key="2">
    <source>
        <dbReference type="PROSITE" id="PS50994"/>
    </source>
</evidence>
<gene>
    <name evidence="3" type="ORF">CYCCA115_LOCUS6933</name>
</gene>
<feature type="compositionally biased region" description="Acidic residues" evidence="1">
    <location>
        <begin position="1038"/>
        <end position="1050"/>
    </location>
</feature>
<dbReference type="Pfam" id="PF07727">
    <property type="entry name" value="RVT_2"/>
    <property type="match status" value="1"/>
</dbReference>
<dbReference type="CDD" id="cd09272">
    <property type="entry name" value="RNase_HI_RT_Ty1"/>
    <property type="match status" value="1"/>
</dbReference>
<dbReference type="SUPFAM" id="SSF53098">
    <property type="entry name" value="Ribonuclease H-like"/>
    <property type="match status" value="1"/>
</dbReference>
<keyword evidence="4" id="KW-1185">Reference proteome</keyword>
<dbReference type="PROSITE" id="PS50994">
    <property type="entry name" value="INTEGRASE"/>
    <property type="match status" value="1"/>
</dbReference>
<accession>A0AAD2FLC6</accession>
<feature type="region of interest" description="Disordered" evidence="1">
    <location>
        <begin position="188"/>
        <end position="233"/>
    </location>
</feature>
<evidence type="ECO:0000313" key="4">
    <source>
        <dbReference type="Proteomes" id="UP001295423"/>
    </source>
</evidence>
<feature type="domain" description="Integrase catalytic" evidence="2">
    <location>
        <begin position="633"/>
        <end position="814"/>
    </location>
</feature>
<feature type="compositionally biased region" description="Basic residues" evidence="1">
    <location>
        <begin position="221"/>
        <end position="233"/>
    </location>
</feature>
<dbReference type="EMBL" id="CAKOGP040000890">
    <property type="protein sequence ID" value="CAJ1940220.1"/>
    <property type="molecule type" value="Genomic_DNA"/>
</dbReference>